<organism evidence="1">
    <name type="scientific">Nothobranchius korthausae</name>
    <dbReference type="NCBI Taxonomy" id="1143690"/>
    <lineage>
        <taxon>Eukaryota</taxon>
        <taxon>Metazoa</taxon>
        <taxon>Chordata</taxon>
        <taxon>Craniata</taxon>
        <taxon>Vertebrata</taxon>
        <taxon>Euteleostomi</taxon>
        <taxon>Actinopterygii</taxon>
        <taxon>Neopterygii</taxon>
        <taxon>Teleostei</taxon>
        <taxon>Neoteleostei</taxon>
        <taxon>Acanthomorphata</taxon>
        <taxon>Ovalentaria</taxon>
        <taxon>Atherinomorphae</taxon>
        <taxon>Cyprinodontiformes</taxon>
        <taxon>Nothobranchiidae</taxon>
        <taxon>Nothobranchius</taxon>
    </lineage>
</organism>
<reference evidence="1" key="2">
    <citation type="submission" date="2016-06" db="EMBL/GenBank/DDBJ databases">
        <title>The genome of a short-lived fish provides insights into sex chromosome evolution and the genetic control of aging.</title>
        <authorList>
            <person name="Reichwald K."/>
            <person name="Felder M."/>
            <person name="Petzold A."/>
            <person name="Koch P."/>
            <person name="Groth M."/>
            <person name="Platzer M."/>
        </authorList>
    </citation>
    <scope>NUCLEOTIDE SEQUENCE</scope>
    <source>
        <tissue evidence="1">Brain</tissue>
    </source>
</reference>
<dbReference type="AlphaFoldDB" id="A0A1A8GIB0"/>
<dbReference type="EMBL" id="HAEC01002072">
    <property type="protein sequence ID" value="SBQ70149.1"/>
    <property type="molecule type" value="Transcribed_RNA"/>
</dbReference>
<feature type="non-terminal residue" evidence="1">
    <location>
        <position position="1"/>
    </location>
</feature>
<gene>
    <name evidence="1" type="primary">WBP1</name>
</gene>
<accession>A0A1A8GIB0</accession>
<reference evidence="1" key="1">
    <citation type="submission" date="2016-05" db="EMBL/GenBank/DDBJ databases">
        <authorList>
            <person name="Lavstsen T."/>
            <person name="Jespersen J.S."/>
        </authorList>
    </citation>
    <scope>NUCLEOTIDE SEQUENCE</scope>
    <source>
        <tissue evidence="1">Brain</tissue>
    </source>
</reference>
<sequence>RLTQPWTLSLRPLPGLPSLSQHQFYSWTPSPLCSRPTEGILLLVTLPLTPPHPVPLSPRRSRRCSPHVWTFLNLDLPAGRTETRSRNTGTRMRTMTWVPMRASTDIEDLLGTLGLRCADVGWRRRRMRRRRRRSAGKEEKARTLMSMIAWIVLQEFIWAQERNFHSVHPPPPLPQQHPMMAAKSSSSWRRCDWLSVGRWISLAP</sequence>
<name>A0A1A8GIB0_9TELE</name>
<evidence type="ECO:0000313" key="1">
    <source>
        <dbReference type="EMBL" id="SBQ70149.1"/>
    </source>
</evidence>
<protein>
    <submittedName>
        <fullName evidence="1">WW domain binding protein 1</fullName>
    </submittedName>
</protein>
<proteinExistence type="predicted"/>